<dbReference type="Proteomes" id="UP000179381">
    <property type="component" value="Unassembled WGS sequence"/>
</dbReference>
<dbReference type="PANTHER" id="PTHR47670:SF1">
    <property type="entry name" value="ADENYLYLSULFATASE HINT3"/>
    <property type="match status" value="1"/>
</dbReference>
<dbReference type="GO" id="GO:0009150">
    <property type="term" value="P:purine ribonucleotide metabolic process"/>
    <property type="evidence" value="ECO:0007669"/>
    <property type="project" value="TreeGrafter"/>
</dbReference>
<dbReference type="InterPro" id="IPR019808">
    <property type="entry name" value="Histidine_triad_CS"/>
</dbReference>
<comment type="caution">
    <text evidence="5">The sequence shown here is derived from an EMBL/GenBank/DDBJ whole genome shotgun (WGS) entry which is preliminary data.</text>
</comment>
<dbReference type="InterPro" id="IPR001310">
    <property type="entry name" value="Histidine_triad_HIT"/>
</dbReference>
<dbReference type="SUPFAM" id="SSF54197">
    <property type="entry name" value="HIT-like"/>
    <property type="match status" value="1"/>
</dbReference>
<gene>
    <name evidence="5" type="ORF">A2933_02060</name>
</gene>
<reference evidence="5 6" key="1">
    <citation type="journal article" date="2016" name="Nat. Commun.">
        <title>Thousands of microbial genomes shed light on interconnected biogeochemical processes in an aquifer system.</title>
        <authorList>
            <person name="Anantharaman K."/>
            <person name="Brown C.T."/>
            <person name="Hug L.A."/>
            <person name="Sharon I."/>
            <person name="Castelle C.J."/>
            <person name="Probst A.J."/>
            <person name="Thomas B.C."/>
            <person name="Singh A."/>
            <person name="Wilkins M.J."/>
            <person name="Karaoz U."/>
            <person name="Brodie E.L."/>
            <person name="Williams K.H."/>
            <person name="Hubbard S.S."/>
            <person name="Banfield J.F."/>
        </authorList>
    </citation>
    <scope>NUCLEOTIDE SEQUENCE [LARGE SCALE GENOMIC DNA]</scope>
</reference>
<dbReference type="Pfam" id="PF01230">
    <property type="entry name" value="HIT"/>
    <property type="match status" value="1"/>
</dbReference>
<feature type="active site" description="Tele-AMP-histidine intermediate" evidence="1">
    <location>
        <position position="99"/>
    </location>
</feature>
<dbReference type="InterPro" id="IPR011146">
    <property type="entry name" value="HIT-like"/>
</dbReference>
<dbReference type="GO" id="GO:0006790">
    <property type="term" value="P:sulfur compound metabolic process"/>
    <property type="evidence" value="ECO:0007669"/>
    <property type="project" value="TreeGrafter"/>
</dbReference>
<dbReference type="Gene3D" id="3.30.428.10">
    <property type="entry name" value="HIT-like"/>
    <property type="match status" value="1"/>
</dbReference>
<dbReference type="AlphaFoldDB" id="A0A1F6XCE6"/>
<dbReference type="EMBL" id="MFVH01000024">
    <property type="protein sequence ID" value="OGI91658.1"/>
    <property type="molecule type" value="Genomic_DNA"/>
</dbReference>
<feature type="domain" description="HIT" evidence="4">
    <location>
        <begin position="5"/>
        <end position="112"/>
    </location>
</feature>
<name>A0A1F6XCE6_9BACT</name>
<accession>A0A1F6XCE6</accession>
<evidence type="ECO:0000313" key="5">
    <source>
        <dbReference type="EMBL" id="OGI91658.1"/>
    </source>
</evidence>
<dbReference type="PANTHER" id="PTHR47670">
    <property type="entry name" value="ADENYLYLSULFATASE HINT3"/>
    <property type="match status" value="1"/>
</dbReference>
<organism evidence="5 6">
    <name type="scientific">Candidatus Nomurabacteria bacterium RIFCSPLOWO2_01_FULL_46_18</name>
    <dbReference type="NCBI Taxonomy" id="1801783"/>
    <lineage>
        <taxon>Bacteria</taxon>
        <taxon>Candidatus Nomuraibacteriota</taxon>
    </lineage>
</organism>
<dbReference type="CDD" id="cd01277">
    <property type="entry name" value="HINT_subgroup"/>
    <property type="match status" value="1"/>
</dbReference>
<evidence type="ECO:0000256" key="3">
    <source>
        <dbReference type="PROSITE-ProRule" id="PRU00464"/>
    </source>
</evidence>
<dbReference type="InterPro" id="IPR036265">
    <property type="entry name" value="HIT-like_sf"/>
</dbReference>
<dbReference type="PROSITE" id="PS51084">
    <property type="entry name" value="HIT_2"/>
    <property type="match status" value="1"/>
</dbReference>
<dbReference type="PROSITE" id="PS00892">
    <property type="entry name" value="HIT_1"/>
    <property type="match status" value="1"/>
</dbReference>
<evidence type="ECO:0000256" key="1">
    <source>
        <dbReference type="PIRSR" id="PIRSR601310-1"/>
    </source>
</evidence>
<sequence>MENCIFCKIVKGEIPSNKIYEDENVLVFLDIAPVNLGHSLIVPKKHFANIYETPEETLAEMMKAAKKISKALKSELGADGINVTMNNDPAAGQIIFHSHIHVIPRLSGDGFPLWHGRRPYQEGEMNEVEKKIIGGL</sequence>
<dbReference type="GO" id="GO:0047627">
    <property type="term" value="F:adenylylsulfatase activity"/>
    <property type="evidence" value="ECO:0007669"/>
    <property type="project" value="TreeGrafter"/>
</dbReference>
<dbReference type="InterPro" id="IPR039384">
    <property type="entry name" value="HINT"/>
</dbReference>
<dbReference type="PRINTS" id="PR00332">
    <property type="entry name" value="HISTRIAD"/>
</dbReference>
<proteinExistence type="predicted"/>
<evidence type="ECO:0000259" key="4">
    <source>
        <dbReference type="PROSITE" id="PS51084"/>
    </source>
</evidence>
<protein>
    <recommendedName>
        <fullName evidence="4">HIT domain-containing protein</fullName>
    </recommendedName>
</protein>
<evidence type="ECO:0000313" key="6">
    <source>
        <dbReference type="Proteomes" id="UP000179381"/>
    </source>
</evidence>
<feature type="short sequence motif" description="Histidine triad motif" evidence="2 3">
    <location>
        <begin position="97"/>
        <end position="101"/>
    </location>
</feature>
<evidence type="ECO:0000256" key="2">
    <source>
        <dbReference type="PIRSR" id="PIRSR601310-3"/>
    </source>
</evidence>